<feature type="signal peptide" evidence="1">
    <location>
        <begin position="1"/>
        <end position="20"/>
    </location>
</feature>
<evidence type="ECO:0000313" key="4">
    <source>
        <dbReference type="Proteomes" id="UP000000739"/>
    </source>
</evidence>
<accession>B8FF48</accession>
<evidence type="ECO:0000256" key="1">
    <source>
        <dbReference type="SAM" id="SignalP"/>
    </source>
</evidence>
<protein>
    <recommendedName>
        <fullName evidence="2">DUF6160 domain-containing protein</fullName>
    </recommendedName>
</protein>
<proteinExistence type="predicted"/>
<evidence type="ECO:0000313" key="3">
    <source>
        <dbReference type="EMBL" id="ACL03865.1"/>
    </source>
</evidence>
<sequence length="153" mass="15759">MKTLAIIMVALLMAPIAAQARMESMSEDSMGVIHGQVGITINFETHLSGSYVAITDSDGDDDAYPNQGALTLYGLDITQTGADDNMVVTGLTLDVGTDGGGSPALCIGLPQITGHVQIDEVRIGGSATAGDSLGAITWGNIDYAPTTCTVYPH</sequence>
<dbReference type="Proteomes" id="UP000000739">
    <property type="component" value="Chromosome"/>
</dbReference>
<dbReference type="KEGG" id="dal:Dalk_2172"/>
<dbReference type="AlphaFoldDB" id="B8FF48"/>
<dbReference type="RefSeq" id="WP_015946940.1">
    <property type="nucleotide sequence ID" value="NC_011768.1"/>
</dbReference>
<gene>
    <name evidence="3" type="ordered locus">Dalk_2172</name>
</gene>
<dbReference type="Pfam" id="PF19657">
    <property type="entry name" value="DUF6160"/>
    <property type="match status" value="1"/>
</dbReference>
<keyword evidence="1" id="KW-0732">Signal</keyword>
<name>B8FF48_DESAL</name>
<reference evidence="3 4" key="1">
    <citation type="journal article" date="2012" name="Environ. Microbiol.">
        <title>The genome sequence of Desulfatibacillum alkenivorans AK-01: a blueprint for anaerobic alkane oxidation.</title>
        <authorList>
            <person name="Callaghan A.V."/>
            <person name="Morris B.E."/>
            <person name="Pereira I.A."/>
            <person name="McInerney M.J."/>
            <person name="Austin R.N."/>
            <person name="Groves J.T."/>
            <person name="Kukor J.J."/>
            <person name="Suflita J.M."/>
            <person name="Young L.Y."/>
            <person name="Zylstra G.J."/>
            <person name="Wawrik B."/>
        </authorList>
    </citation>
    <scope>NUCLEOTIDE SEQUENCE [LARGE SCALE GENOMIC DNA]</scope>
    <source>
        <strain evidence="3 4">AK-01</strain>
    </source>
</reference>
<keyword evidence="4" id="KW-1185">Reference proteome</keyword>
<organism evidence="3 4">
    <name type="scientific">Desulfatibacillum aliphaticivorans</name>
    <dbReference type="NCBI Taxonomy" id="218208"/>
    <lineage>
        <taxon>Bacteria</taxon>
        <taxon>Pseudomonadati</taxon>
        <taxon>Thermodesulfobacteriota</taxon>
        <taxon>Desulfobacteria</taxon>
        <taxon>Desulfobacterales</taxon>
        <taxon>Desulfatibacillaceae</taxon>
        <taxon>Desulfatibacillum</taxon>
    </lineage>
</organism>
<dbReference type="EMBL" id="CP001322">
    <property type="protein sequence ID" value="ACL03865.1"/>
    <property type="molecule type" value="Genomic_DNA"/>
</dbReference>
<evidence type="ECO:0000259" key="2">
    <source>
        <dbReference type="Pfam" id="PF19657"/>
    </source>
</evidence>
<dbReference type="InterPro" id="IPR046158">
    <property type="entry name" value="DUF6160"/>
</dbReference>
<dbReference type="HOGENOM" id="CLU_1719359_0_0_7"/>
<feature type="domain" description="DUF6160" evidence="2">
    <location>
        <begin position="2"/>
        <end position="80"/>
    </location>
</feature>
<feature type="chain" id="PRO_5002869045" description="DUF6160 domain-containing protein" evidence="1">
    <location>
        <begin position="21"/>
        <end position="153"/>
    </location>
</feature>